<evidence type="ECO:0000313" key="1">
    <source>
        <dbReference type="EMBL" id="SHF05556.1"/>
    </source>
</evidence>
<evidence type="ECO:0008006" key="3">
    <source>
        <dbReference type="Google" id="ProtNLM"/>
    </source>
</evidence>
<protein>
    <recommendedName>
        <fullName evidence="3">Lipoprotein</fullName>
    </recommendedName>
</protein>
<dbReference type="STRING" id="1122133.SAMN02745157_1531"/>
<dbReference type="Proteomes" id="UP000184485">
    <property type="component" value="Unassembled WGS sequence"/>
</dbReference>
<evidence type="ECO:0000313" key="2">
    <source>
        <dbReference type="Proteomes" id="UP000184485"/>
    </source>
</evidence>
<keyword evidence="2" id="KW-1185">Reference proteome</keyword>
<dbReference type="EMBL" id="FQUP01000001">
    <property type="protein sequence ID" value="SHF05556.1"/>
    <property type="molecule type" value="Genomic_DNA"/>
</dbReference>
<accession>A0A1M4YJJ2</accession>
<organism evidence="1 2">
    <name type="scientific">Kaistia soli DSM 19436</name>
    <dbReference type="NCBI Taxonomy" id="1122133"/>
    <lineage>
        <taxon>Bacteria</taxon>
        <taxon>Pseudomonadati</taxon>
        <taxon>Pseudomonadota</taxon>
        <taxon>Alphaproteobacteria</taxon>
        <taxon>Hyphomicrobiales</taxon>
        <taxon>Kaistiaceae</taxon>
        <taxon>Kaistia</taxon>
    </lineage>
</organism>
<proteinExistence type="predicted"/>
<sequence>MGRRVRIATVMIACIGISGCVTEQQKASIYGMQRPLSAAERAAVLNYVKTDFFDPYSMRDVSISNALSGSDPAKNLICLRANAKNRMGAYTGLRTTAILLNGSIVQNSSTDDPACTDARLQYGPFPELERAA</sequence>
<dbReference type="PROSITE" id="PS51257">
    <property type="entry name" value="PROKAR_LIPOPROTEIN"/>
    <property type="match status" value="1"/>
</dbReference>
<reference evidence="1 2" key="1">
    <citation type="submission" date="2016-11" db="EMBL/GenBank/DDBJ databases">
        <authorList>
            <person name="Jaros S."/>
            <person name="Januszkiewicz K."/>
            <person name="Wedrychowicz H."/>
        </authorList>
    </citation>
    <scope>NUCLEOTIDE SEQUENCE [LARGE SCALE GENOMIC DNA]</scope>
    <source>
        <strain evidence="1 2">DSM 19436</strain>
    </source>
</reference>
<name>A0A1M4YJJ2_9HYPH</name>
<dbReference type="AlphaFoldDB" id="A0A1M4YJJ2"/>
<gene>
    <name evidence="1" type="ORF">SAMN02745157_1531</name>
</gene>